<reference evidence="6 7" key="1">
    <citation type="submission" date="2016-10" db="EMBL/GenBank/DDBJ databases">
        <authorList>
            <person name="de Groot N.N."/>
        </authorList>
    </citation>
    <scope>NUCLEOTIDE SEQUENCE [LARGE SCALE GENOMIC DNA]</scope>
    <source>
        <strain evidence="6 7">DSM 21800</strain>
    </source>
</reference>
<keyword evidence="3" id="KW-0804">Transcription</keyword>
<dbReference type="Pfam" id="PF13377">
    <property type="entry name" value="Peripla_BP_3"/>
    <property type="match status" value="1"/>
</dbReference>
<dbReference type="STRING" id="630515.SAMN04489812_3088"/>
<evidence type="ECO:0000256" key="2">
    <source>
        <dbReference type="ARBA" id="ARBA00023125"/>
    </source>
</evidence>
<dbReference type="InterPro" id="IPR028082">
    <property type="entry name" value="Peripla_BP_I"/>
</dbReference>
<evidence type="ECO:0000256" key="1">
    <source>
        <dbReference type="ARBA" id="ARBA00023015"/>
    </source>
</evidence>
<dbReference type="SMART" id="SM00354">
    <property type="entry name" value="HTH_LACI"/>
    <property type="match status" value="1"/>
</dbReference>
<evidence type="ECO:0000259" key="5">
    <source>
        <dbReference type="PROSITE" id="PS50932"/>
    </source>
</evidence>
<evidence type="ECO:0000256" key="3">
    <source>
        <dbReference type="ARBA" id="ARBA00023163"/>
    </source>
</evidence>
<dbReference type="CDD" id="cd01392">
    <property type="entry name" value="HTH_LacI"/>
    <property type="match status" value="1"/>
</dbReference>
<dbReference type="GO" id="GO:0000976">
    <property type="term" value="F:transcription cis-regulatory region binding"/>
    <property type="evidence" value="ECO:0007669"/>
    <property type="project" value="TreeGrafter"/>
</dbReference>
<keyword evidence="2" id="KW-0238">DNA-binding</keyword>
<evidence type="ECO:0000313" key="7">
    <source>
        <dbReference type="Proteomes" id="UP000199103"/>
    </source>
</evidence>
<feature type="domain" description="HTH lacI-type" evidence="5">
    <location>
        <begin position="9"/>
        <end position="59"/>
    </location>
</feature>
<dbReference type="Gene3D" id="1.10.260.40">
    <property type="entry name" value="lambda repressor-like DNA-binding domains"/>
    <property type="match status" value="1"/>
</dbReference>
<dbReference type="PROSITE" id="PS50932">
    <property type="entry name" value="HTH_LACI_2"/>
    <property type="match status" value="1"/>
</dbReference>
<keyword evidence="1" id="KW-0805">Transcription regulation</keyword>
<sequence>MLLPVDERSTLSRIAADAEVSTSTVSKVLNGRTGVSDATRARVEALLHRHGYQRRGLRDTAPLIELVFVRYTTAWAPEIQLGVQQLARARGLGVVVTEGGNRSSPGPEWLDGVVQRNPLGVILVSSGISSPQERQLHARGIPYVLVDPAGDPAPGVPAVGSANWNGGMLATRHLLALGHRRIAVIGGPSRLMCSRARLAGYRSALDEAGIAVDEQLIVEGDFERDSGLQLATRLLDRLDRPTAIFACNDLMALGVYEAARLAGLSIPDDLSVVGYDDLNVAGWLGPPLTTVRQPLKEMGQQATQIILDVDLAERTPRVDLATDLIVRSSTAEPATAVDRTQPAAPRSDSSIVTEIGSPAPSPSSAS</sequence>
<dbReference type="EMBL" id="LT629772">
    <property type="protein sequence ID" value="SDS80388.1"/>
    <property type="molecule type" value="Genomic_DNA"/>
</dbReference>
<dbReference type="GO" id="GO:0003700">
    <property type="term" value="F:DNA-binding transcription factor activity"/>
    <property type="evidence" value="ECO:0007669"/>
    <property type="project" value="TreeGrafter"/>
</dbReference>
<dbReference type="PANTHER" id="PTHR30146:SF153">
    <property type="entry name" value="LACTOSE OPERON REPRESSOR"/>
    <property type="match status" value="1"/>
</dbReference>
<dbReference type="Pfam" id="PF00356">
    <property type="entry name" value="LacI"/>
    <property type="match status" value="1"/>
</dbReference>
<evidence type="ECO:0000256" key="4">
    <source>
        <dbReference type="SAM" id="MobiDB-lite"/>
    </source>
</evidence>
<evidence type="ECO:0000313" key="6">
    <source>
        <dbReference type="EMBL" id="SDS80388.1"/>
    </source>
</evidence>
<dbReference type="OrthoDB" id="3227375at2"/>
<dbReference type="PANTHER" id="PTHR30146">
    <property type="entry name" value="LACI-RELATED TRANSCRIPTIONAL REPRESSOR"/>
    <property type="match status" value="1"/>
</dbReference>
<accession>A0A1H1V6L8</accession>
<proteinExistence type="predicted"/>
<feature type="region of interest" description="Disordered" evidence="4">
    <location>
        <begin position="331"/>
        <end position="366"/>
    </location>
</feature>
<dbReference type="SUPFAM" id="SSF53822">
    <property type="entry name" value="Periplasmic binding protein-like I"/>
    <property type="match status" value="1"/>
</dbReference>
<dbReference type="Proteomes" id="UP000199103">
    <property type="component" value="Chromosome I"/>
</dbReference>
<dbReference type="InterPro" id="IPR046335">
    <property type="entry name" value="LacI/GalR-like_sensor"/>
</dbReference>
<dbReference type="CDD" id="cd06296">
    <property type="entry name" value="PBP1_CatR-like"/>
    <property type="match status" value="1"/>
</dbReference>
<dbReference type="AlphaFoldDB" id="A0A1H1V6L8"/>
<dbReference type="Gene3D" id="3.40.50.2300">
    <property type="match status" value="2"/>
</dbReference>
<name>A0A1H1V6L8_9ACTN</name>
<dbReference type="InterPro" id="IPR000843">
    <property type="entry name" value="HTH_LacI"/>
</dbReference>
<protein>
    <submittedName>
        <fullName evidence="6">Transcriptional regulator, LacI family</fullName>
    </submittedName>
</protein>
<organism evidence="6 7">
    <name type="scientific">Microlunatus soli</name>
    <dbReference type="NCBI Taxonomy" id="630515"/>
    <lineage>
        <taxon>Bacteria</taxon>
        <taxon>Bacillati</taxon>
        <taxon>Actinomycetota</taxon>
        <taxon>Actinomycetes</taxon>
        <taxon>Propionibacteriales</taxon>
        <taxon>Propionibacteriaceae</taxon>
        <taxon>Microlunatus</taxon>
    </lineage>
</organism>
<gene>
    <name evidence="6" type="ORF">SAMN04489812_3088</name>
</gene>
<keyword evidence="7" id="KW-1185">Reference proteome</keyword>
<dbReference type="SUPFAM" id="SSF47413">
    <property type="entry name" value="lambda repressor-like DNA-binding domains"/>
    <property type="match status" value="1"/>
</dbReference>
<dbReference type="InterPro" id="IPR010982">
    <property type="entry name" value="Lambda_DNA-bd_dom_sf"/>
</dbReference>